<evidence type="ECO:0000313" key="4">
    <source>
        <dbReference type="Proteomes" id="UP000434172"/>
    </source>
</evidence>
<evidence type="ECO:0000256" key="1">
    <source>
        <dbReference type="SAM" id="MobiDB-lite"/>
    </source>
</evidence>
<protein>
    <submittedName>
        <fullName evidence="3">Uncharacterized protein</fullName>
    </submittedName>
</protein>
<name>A0A8H3W9Q1_9PEZI</name>
<accession>A0A8H3W9Q1</accession>
<dbReference type="Proteomes" id="UP000434172">
    <property type="component" value="Unassembled WGS sequence"/>
</dbReference>
<keyword evidence="4" id="KW-1185">Reference proteome</keyword>
<feature type="region of interest" description="Disordered" evidence="1">
    <location>
        <begin position="40"/>
        <end position="78"/>
    </location>
</feature>
<dbReference type="EMBL" id="WOWK01000058">
    <property type="protein sequence ID" value="KAF0322769.1"/>
    <property type="molecule type" value="Genomic_DNA"/>
</dbReference>
<dbReference type="OrthoDB" id="4849975at2759"/>
<feature type="compositionally biased region" description="Low complexity" evidence="1">
    <location>
        <begin position="46"/>
        <end position="59"/>
    </location>
</feature>
<keyword evidence="2" id="KW-0732">Signal</keyword>
<dbReference type="AlphaFoldDB" id="A0A8H3W9Q1"/>
<reference evidence="3 4" key="1">
    <citation type="submission" date="2019-12" db="EMBL/GenBank/DDBJ databases">
        <title>A genome sequence resource for the geographically widespread anthracnose pathogen Colletotrichum asianum.</title>
        <authorList>
            <person name="Meng Y."/>
        </authorList>
    </citation>
    <scope>NUCLEOTIDE SEQUENCE [LARGE SCALE GENOMIC DNA]</scope>
    <source>
        <strain evidence="3 4">ICMP 18580</strain>
    </source>
</reference>
<sequence>MQFSTFTVFFLTVLAGQTLASLARGGKAARVTGRAAVGGAAGGAAGAATGAETGASKEGQPCTGRVDQRDRQGTCDANSRCGINTPPNIFDSVASDDCE</sequence>
<evidence type="ECO:0000256" key="2">
    <source>
        <dbReference type="SAM" id="SignalP"/>
    </source>
</evidence>
<proteinExistence type="predicted"/>
<feature type="signal peptide" evidence="2">
    <location>
        <begin position="1"/>
        <end position="20"/>
    </location>
</feature>
<gene>
    <name evidence="3" type="ORF">GQ607_010010</name>
</gene>
<feature type="chain" id="PRO_5034380412" evidence="2">
    <location>
        <begin position="21"/>
        <end position="99"/>
    </location>
</feature>
<organism evidence="3 4">
    <name type="scientific">Colletotrichum asianum</name>
    <dbReference type="NCBI Taxonomy" id="702518"/>
    <lineage>
        <taxon>Eukaryota</taxon>
        <taxon>Fungi</taxon>
        <taxon>Dikarya</taxon>
        <taxon>Ascomycota</taxon>
        <taxon>Pezizomycotina</taxon>
        <taxon>Sordariomycetes</taxon>
        <taxon>Hypocreomycetidae</taxon>
        <taxon>Glomerellales</taxon>
        <taxon>Glomerellaceae</taxon>
        <taxon>Colletotrichum</taxon>
        <taxon>Colletotrichum gloeosporioides species complex</taxon>
    </lineage>
</organism>
<comment type="caution">
    <text evidence="3">The sequence shown here is derived from an EMBL/GenBank/DDBJ whole genome shotgun (WGS) entry which is preliminary data.</text>
</comment>
<evidence type="ECO:0000313" key="3">
    <source>
        <dbReference type="EMBL" id="KAF0322769.1"/>
    </source>
</evidence>